<feature type="domain" description="Sigma-54 factor interaction" evidence="6">
    <location>
        <begin position="138"/>
        <end position="366"/>
    </location>
</feature>
<keyword evidence="4" id="KW-0238">DNA-binding</keyword>
<dbReference type="Proteomes" id="UP001221217">
    <property type="component" value="Unassembled WGS sequence"/>
</dbReference>
<keyword evidence="3" id="KW-0805">Transcription regulation</keyword>
<keyword evidence="1" id="KW-0547">Nucleotide-binding</keyword>
<evidence type="ECO:0000256" key="5">
    <source>
        <dbReference type="ARBA" id="ARBA00023163"/>
    </source>
</evidence>
<dbReference type="Gene3D" id="3.40.50.300">
    <property type="entry name" value="P-loop containing nucleotide triphosphate hydrolases"/>
    <property type="match status" value="1"/>
</dbReference>
<evidence type="ECO:0000313" key="8">
    <source>
        <dbReference type="Proteomes" id="UP001221217"/>
    </source>
</evidence>
<dbReference type="PROSITE" id="PS50045">
    <property type="entry name" value="SIGMA54_INTERACT_4"/>
    <property type="match status" value="1"/>
</dbReference>
<dbReference type="SMART" id="SM00382">
    <property type="entry name" value="AAA"/>
    <property type="match status" value="1"/>
</dbReference>
<dbReference type="PROSITE" id="PS00676">
    <property type="entry name" value="SIGMA54_INTERACT_2"/>
    <property type="match status" value="1"/>
</dbReference>
<gene>
    <name evidence="7" type="ORF">PQJ61_05475</name>
</gene>
<dbReference type="PANTHER" id="PTHR32071">
    <property type="entry name" value="TRANSCRIPTIONAL REGULATORY PROTEIN"/>
    <property type="match status" value="1"/>
</dbReference>
<dbReference type="GO" id="GO:0006355">
    <property type="term" value="P:regulation of DNA-templated transcription"/>
    <property type="evidence" value="ECO:0007669"/>
    <property type="project" value="InterPro"/>
</dbReference>
<evidence type="ECO:0000256" key="3">
    <source>
        <dbReference type="ARBA" id="ARBA00023015"/>
    </source>
</evidence>
<dbReference type="InterPro" id="IPR002078">
    <property type="entry name" value="Sigma_54_int"/>
</dbReference>
<dbReference type="PROSITE" id="PS00675">
    <property type="entry name" value="SIGMA54_INTERACT_1"/>
    <property type="match status" value="1"/>
</dbReference>
<dbReference type="Pfam" id="PF25601">
    <property type="entry name" value="AAA_lid_14"/>
    <property type="match status" value="1"/>
</dbReference>
<keyword evidence="5" id="KW-0804">Transcription</keyword>
<name>A0AAJ1IDI8_9SPIO</name>
<organism evidence="7 8">
    <name type="scientific">Candidatus Thalassospirochaeta sargassi</name>
    <dbReference type="NCBI Taxonomy" id="3119039"/>
    <lineage>
        <taxon>Bacteria</taxon>
        <taxon>Pseudomonadati</taxon>
        <taxon>Spirochaetota</taxon>
        <taxon>Spirochaetia</taxon>
        <taxon>Spirochaetales</taxon>
        <taxon>Spirochaetaceae</taxon>
        <taxon>Candidatus Thalassospirochaeta</taxon>
    </lineage>
</organism>
<dbReference type="EMBL" id="JAQQAL010000011">
    <property type="protein sequence ID" value="MDC7226194.1"/>
    <property type="molecule type" value="Genomic_DNA"/>
</dbReference>
<dbReference type="InterPro" id="IPR003593">
    <property type="entry name" value="AAA+_ATPase"/>
</dbReference>
<dbReference type="CDD" id="cd00009">
    <property type="entry name" value="AAA"/>
    <property type="match status" value="1"/>
</dbReference>
<dbReference type="AlphaFoldDB" id="A0AAJ1IDI8"/>
<dbReference type="InterPro" id="IPR025662">
    <property type="entry name" value="Sigma_54_int_dom_ATP-bd_1"/>
</dbReference>
<evidence type="ECO:0000256" key="2">
    <source>
        <dbReference type="ARBA" id="ARBA00022840"/>
    </source>
</evidence>
<dbReference type="FunFam" id="3.40.50.300:FF:000006">
    <property type="entry name" value="DNA-binding transcriptional regulator NtrC"/>
    <property type="match status" value="1"/>
</dbReference>
<dbReference type="GO" id="GO:0003677">
    <property type="term" value="F:DNA binding"/>
    <property type="evidence" value="ECO:0007669"/>
    <property type="project" value="UniProtKB-KW"/>
</dbReference>
<proteinExistence type="predicted"/>
<dbReference type="SUPFAM" id="SSF52540">
    <property type="entry name" value="P-loop containing nucleoside triphosphate hydrolases"/>
    <property type="match status" value="1"/>
</dbReference>
<evidence type="ECO:0000256" key="1">
    <source>
        <dbReference type="ARBA" id="ARBA00022741"/>
    </source>
</evidence>
<comment type="caution">
    <text evidence="7">The sequence shown here is derived from an EMBL/GenBank/DDBJ whole genome shotgun (WGS) entry which is preliminary data.</text>
</comment>
<sequence length="382" mass="43062">MIKVLFVENNLPDRILISSRIPDYCIVINVDSITDVLPLIANTETDILILGPSIDEDCRRLLTEARAAGKPERIIIFSRETVSAVADCESGTCSDVEYINLPHGFDLFQKIFYEIFKNRLNEIMTSSTYRLNKKMSALIGSSHQISDVKDRIIKFAPAPGPVLITGESGTGKDIVARLLHELSDRSDSVFHPLNAATIAKELAAVELFGSDPGAYTGARSRHGCFEYSDGGTLFLDEIAELDMQIQAELLRTLESGLVQRVGGNKKIAVDVRLIAATNCNLATAVNEGRFRSDLLYRIDMFRIHLAPLRARKEDIPDLLMHFSEQLRLERPNRHWEFSDSFLDKLFDYDWPGNIRELRNVFRRAVYTADSTILTAESVRFDY</sequence>
<reference evidence="7 8" key="1">
    <citation type="submission" date="2022-12" db="EMBL/GenBank/DDBJ databases">
        <title>Metagenome assembled genome from gulf of manar.</title>
        <authorList>
            <person name="Kohli P."/>
            <person name="Pk S."/>
            <person name="Venkata Ramana C."/>
            <person name="Sasikala C."/>
        </authorList>
    </citation>
    <scope>NUCLEOTIDE SEQUENCE [LARGE SCALE GENOMIC DNA]</scope>
    <source>
        <strain evidence="7">JB008</strain>
    </source>
</reference>
<evidence type="ECO:0000256" key="4">
    <source>
        <dbReference type="ARBA" id="ARBA00023125"/>
    </source>
</evidence>
<dbReference type="Pfam" id="PF00158">
    <property type="entry name" value="Sigma54_activat"/>
    <property type="match status" value="1"/>
</dbReference>
<protein>
    <submittedName>
        <fullName evidence="7">Sigma 54-interacting transcriptional regulator</fullName>
    </submittedName>
</protein>
<dbReference type="Gene3D" id="1.10.8.60">
    <property type="match status" value="1"/>
</dbReference>
<dbReference type="GO" id="GO:0005524">
    <property type="term" value="F:ATP binding"/>
    <property type="evidence" value="ECO:0007669"/>
    <property type="project" value="UniProtKB-KW"/>
</dbReference>
<evidence type="ECO:0000313" key="7">
    <source>
        <dbReference type="EMBL" id="MDC7226194.1"/>
    </source>
</evidence>
<dbReference type="InterPro" id="IPR058031">
    <property type="entry name" value="AAA_lid_NorR"/>
</dbReference>
<accession>A0AAJ1IDI8</accession>
<dbReference type="PROSITE" id="PS00688">
    <property type="entry name" value="SIGMA54_INTERACT_3"/>
    <property type="match status" value="1"/>
</dbReference>
<evidence type="ECO:0000259" key="6">
    <source>
        <dbReference type="PROSITE" id="PS50045"/>
    </source>
</evidence>
<dbReference type="InterPro" id="IPR025944">
    <property type="entry name" value="Sigma_54_int_dom_CS"/>
</dbReference>
<dbReference type="InterPro" id="IPR027417">
    <property type="entry name" value="P-loop_NTPase"/>
</dbReference>
<dbReference type="InterPro" id="IPR025943">
    <property type="entry name" value="Sigma_54_int_dom_ATP-bd_2"/>
</dbReference>
<keyword evidence="2" id="KW-0067">ATP-binding</keyword>